<protein>
    <submittedName>
        <fullName evidence="3">Uncharacterized protein</fullName>
    </submittedName>
</protein>
<dbReference type="EMBL" id="CALNXK010000120">
    <property type="protein sequence ID" value="CAH3161528.1"/>
    <property type="molecule type" value="Genomic_DNA"/>
</dbReference>
<gene>
    <name evidence="3" type="ORF">PLOB_00004923</name>
</gene>
<dbReference type="Proteomes" id="UP001159405">
    <property type="component" value="Unassembled WGS sequence"/>
</dbReference>
<evidence type="ECO:0000256" key="1">
    <source>
        <dbReference type="SAM" id="MobiDB-lite"/>
    </source>
</evidence>
<feature type="transmembrane region" description="Helical" evidence="2">
    <location>
        <begin position="347"/>
        <end position="372"/>
    </location>
</feature>
<evidence type="ECO:0000256" key="2">
    <source>
        <dbReference type="SAM" id="Phobius"/>
    </source>
</evidence>
<comment type="caution">
    <text evidence="3">The sequence shown here is derived from an EMBL/GenBank/DDBJ whole genome shotgun (WGS) entry which is preliminary data.</text>
</comment>
<feature type="region of interest" description="Disordered" evidence="1">
    <location>
        <begin position="61"/>
        <end position="94"/>
    </location>
</feature>
<feature type="region of interest" description="Disordered" evidence="1">
    <location>
        <begin position="108"/>
        <end position="182"/>
    </location>
</feature>
<evidence type="ECO:0000313" key="3">
    <source>
        <dbReference type="EMBL" id="CAH3161528.1"/>
    </source>
</evidence>
<keyword evidence="4" id="KW-1185">Reference proteome</keyword>
<feature type="compositionally biased region" description="Basic and acidic residues" evidence="1">
    <location>
        <begin position="149"/>
        <end position="168"/>
    </location>
</feature>
<feature type="compositionally biased region" description="Polar residues" evidence="1">
    <location>
        <begin position="75"/>
        <end position="85"/>
    </location>
</feature>
<feature type="compositionally biased region" description="Polar residues" evidence="1">
    <location>
        <begin position="170"/>
        <end position="182"/>
    </location>
</feature>
<proteinExistence type="predicted"/>
<accession>A0ABN8QFA0</accession>
<sequence>NSTKRVANETSVECGLHVRVTDWLHFFYHVINYTTIPMLFFWPAIILVLPDFLFTFEDKEDAEKAPEKTGKEDTSQTPKSKNSRTNAKHHREGLEESFVLLSMSETEGSYGTITEAPPPQPPPDLGQKTHDSKRESDNVTSTPSTSDQNDDHTSQKTNASKRESEKVTLGETNTPSTSDQSDAVRSLIPVDDVSPITIRRLMRYCTGKSSVFCSDYSKLLFLYYILLFIIYYYKLFFSMLYKDHDLRRAINLPGARFEEWCKRCLKKCKQYLGYETNKRPAAGENGNTHAEQGNDSTDHSNAGNKNARAEQEIDSTDHSNAGNENTHAEQGIDSTDHSNAGIVCADIWSFVLALIWASFVTIVACLSCRFVSRMTGFVIVGLFWNSKETIPYITFLYVLMNHTSCCYSSIQSRYKEIKVMISKQLRSKGSGEKIGEDGKLQDKETIFYGDNIPLDLFWFVCNDGKVLPLVDELCLMFVSVLAFAFVVFLAVAAIMFLGEENSAFPDVVTALLQAGAILISGKLPEWVFKKLIKEERFIDDEKIEKQKMVKQAVKNWHEKNPAGEV</sequence>
<reference evidence="3 4" key="1">
    <citation type="submission" date="2022-05" db="EMBL/GenBank/DDBJ databases">
        <authorList>
            <consortium name="Genoscope - CEA"/>
            <person name="William W."/>
        </authorList>
    </citation>
    <scope>NUCLEOTIDE SEQUENCE [LARGE SCALE GENOMIC DNA]</scope>
</reference>
<keyword evidence="2" id="KW-0472">Membrane</keyword>
<name>A0ABN8QFA0_9CNID</name>
<keyword evidence="2" id="KW-0812">Transmembrane</keyword>
<feature type="compositionally biased region" description="Polar residues" evidence="1">
    <location>
        <begin position="138"/>
        <end position="147"/>
    </location>
</feature>
<feature type="non-terminal residue" evidence="3">
    <location>
        <position position="1"/>
    </location>
</feature>
<feature type="compositionally biased region" description="Basic and acidic residues" evidence="1">
    <location>
        <begin position="307"/>
        <end position="317"/>
    </location>
</feature>
<keyword evidence="2" id="KW-1133">Transmembrane helix</keyword>
<feature type="compositionally biased region" description="Basic and acidic residues" evidence="1">
    <location>
        <begin position="61"/>
        <end position="74"/>
    </location>
</feature>
<feature type="transmembrane region" description="Helical" evidence="2">
    <location>
        <begin position="473"/>
        <end position="497"/>
    </location>
</feature>
<evidence type="ECO:0000313" key="4">
    <source>
        <dbReference type="Proteomes" id="UP001159405"/>
    </source>
</evidence>
<feature type="compositionally biased region" description="Basic and acidic residues" evidence="1">
    <location>
        <begin position="127"/>
        <end position="137"/>
    </location>
</feature>
<feature type="region of interest" description="Disordered" evidence="1">
    <location>
        <begin position="280"/>
        <end position="332"/>
    </location>
</feature>
<feature type="compositionally biased region" description="Polar residues" evidence="1">
    <location>
        <begin position="285"/>
        <end position="304"/>
    </location>
</feature>
<feature type="transmembrane region" description="Helical" evidence="2">
    <location>
        <begin position="221"/>
        <end position="241"/>
    </location>
</feature>
<organism evidence="3 4">
    <name type="scientific">Porites lobata</name>
    <dbReference type="NCBI Taxonomy" id="104759"/>
    <lineage>
        <taxon>Eukaryota</taxon>
        <taxon>Metazoa</taxon>
        <taxon>Cnidaria</taxon>
        <taxon>Anthozoa</taxon>
        <taxon>Hexacorallia</taxon>
        <taxon>Scleractinia</taxon>
        <taxon>Fungiina</taxon>
        <taxon>Poritidae</taxon>
        <taxon>Porites</taxon>
    </lineage>
</organism>